<evidence type="ECO:0000313" key="3">
    <source>
        <dbReference type="EMBL" id="KAF9531447.1"/>
    </source>
</evidence>
<feature type="coiled-coil region" evidence="1">
    <location>
        <begin position="373"/>
        <end position="400"/>
    </location>
</feature>
<feature type="region of interest" description="Disordered" evidence="2">
    <location>
        <begin position="170"/>
        <end position="353"/>
    </location>
</feature>
<evidence type="ECO:0000256" key="2">
    <source>
        <dbReference type="SAM" id="MobiDB-lite"/>
    </source>
</evidence>
<dbReference type="OrthoDB" id="3647690at2759"/>
<gene>
    <name evidence="3" type="ORF">CPB83DRAFT_105284</name>
</gene>
<feature type="compositionally biased region" description="Pro residues" evidence="2">
    <location>
        <begin position="88"/>
        <end position="105"/>
    </location>
</feature>
<feature type="coiled-coil region" evidence="1">
    <location>
        <begin position="543"/>
        <end position="605"/>
    </location>
</feature>
<name>A0A9P6EMD3_9AGAR</name>
<evidence type="ECO:0000256" key="1">
    <source>
        <dbReference type="SAM" id="Coils"/>
    </source>
</evidence>
<dbReference type="Proteomes" id="UP000807306">
    <property type="component" value="Unassembled WGS sequence"/>
</dbReference>
<dbReference type="AlphaFoldDB" id="A0A9P6EMD3"/>
<reference evidence="3" key="1">
    <citation type="submission" date="2020-11" db="EMBL/GenBank/DDBJ databases">
        <authorList>
            <consortium name="DOE Joint Genome Institute"/>
            <person name="Ahrendt S."/>
            <person name="Riley R."/>
            <person name="Andreopoulos W."/>
            <person name="Labutti K."/>
            <person name="Pangilinan J."/>
            <person name="Ruiz-Duenas F.J."/>
            <person name="Barrasa J.M."/>
            <person name="Sanchez-Garcia M."/>
            <person name="Camarero S."/>
            <person name="Miyauchi S."/>
            <person name="Serrano A."/>
            <person name="Linde D."/>
            <person name="Babiker R."/>
            <person name="Drula E."/>
            <person name="Ayuso-Fernandez I."/>
            <person name="Pacheco R."/>
            <person name="Padilla G."/>
            <person name="Ferreira P."/>
            <person name="Barriuso J."/>
            <person name="Kellner H."/>
            <person name="Castanera R."/>
            <person name="Alfaro M."/>
            <person name="Ramirez L."/>
            <person name="Pisabarro A.G."/>
            <person name="Kuo A."/>
            <person name="Tritt A."/>
            <person name="Lipzen A."/>
            <person name="He G."/>
            <person name="Yan M."/>
            <person name="Ng V."/>
            <person name="Cullen D."/>
            <person name="Martin F."/>
            <person name="Rosso M.-N."/>
            <person name="Henrissat B."/>
            <person name="Hibbett D."/>
            <person name="Martinez A.T."/>
            <person name="Grigoriev I.V."/>
        </authorList>
    </citation>
    <scope>NUCLEOTIDE SEQUENCE</scope>
    <source>
        <strain evidence="3">CBS 506.95</strain>
    </source>
</reference>
<dbReference type="EMBL" id="MU157835">
    <property type="protein sequence ID" value="KAF9531447.1"/>
    <property type="molecule type" value="Genomic_DNA"/>
</dbReference>
<comment type="caution">
    <text evidence="3">The sequence shown here is derived from an EMBL/GenBank/DDBJ whole genome shotgun (WGS) entry which is preliminary data.</text>
</comment>
<feature type="compositionally biased region" description="Basic residues" evidence="2">
    <location>
        <begin position="313"/>
        <end position="324"/>
    </location>
</feature>
<proteinExistence type="predicted"/>
<feature type="compositionally biased region" description="Low complexity" evidence="2">
    <location>
        <begin position="302"/>
        <end position="312"/>
    </location>
</feature>
<organism evidence="3 4">
    <name type="scientific">Crepidotus variabilis</name>
    <dbReference type="NCBI Taxonomy" id="179855"/>
    <lineage>
        <taxon>Eukaryota</taxon>
        <taxon>Fungi</taxon>
        <taxon>Dikarya</taxon>
        <taxon>Basidiomycota</taxon>
        <taxon>Agaricomycotina</taxon>
        <taxon>Agaricomycetes</taxon>
        <taxon>Agaricomycetidae</taxon>
        <taxon>Agaricales</taxon>
        <taxon>Agaricineae</taxon>
        <taxon>Crepidotaceae</taxon>
        <taxon>Crepidotus</taxon>
    </lineage>
</organism>
<feature type="compositionally biased region" description="Acidic residues" evidence="2">
    <location>
        <begin position="1"/>
        <end position="16"/>
    </location>
</feature>
<protein>
    <recommendedName>
        <fullName evidence="5">C2H2-type domain-containing protein</fullName>
    </recommendedName>
</protein>
<feature type="compositionally biased region" description="Basic and acidic residues" evidence="2">
    <location>
        <begin position="205"/>
        <end position="226"/>
    </location>
</feature>
<accession>A0A9P6EMD3</accession>
<keyword evidence="1" id="KW-0175">Coiled coil</keyword>
<evidence type="ECO:0000313" key="4">
    <source>
        <dbReference type="Proteomes" id="UP000807306"/>
    </source>
</evidence>
<feature type="region of interest" description="Disordered" evidence="2">
    <location>
        <begin position="1"/>
        <end position="122"/>
    </location>
</feature>
<evidence type="ECO:0008006" key="5">
    <source>
        <dbReference type="Google" id="ProtNLM"/>
    </source>
</evidence>
<sequence>MSSGVEEEVEELEDEDGTRKRKKRSLKDIQERVMSRRRHIGEDEDVEQDVLSPEHDNGVAWQVQDLEISQHTQEEDVADASTTVIPPASGPPALTPQTQPSPSPLFQPSIEDRPRSQSMTQQPVLGQSLVLRVMGEHSADPKDWMDVDQSLEYASPHTQKLDATMDELTNESQSLLKDDQLQVPNEALVRQEEEESTQDLIAEMRAMEDERTNSESKADVNPEGKLPDQPMQDVVIHVRSPEHSPEQEDGGNESDGGNWLDVPQITIEQPSRAASVRSESVLSDAGLGEGDSKRPVTRSRSRSQTPTSVRSSGSKRGKAKGKGKKPLEIPSPIQSRSGTPEQEPAPLLPTKGPLPTIVKPVLTPTQTSLVAELAEEHQRNEILQQELHSMHEQLKQIADQNSLLDSSSRQEVAELQSQRAVEKAAWEDERVAFQARISSLESAKALANKDCDFFRDQYGKASGFVTSVREENKELEKRIGIAESQTSTGVELVKSTFALRIKTLEDNARAWQGMAEFVIEKDRRTNDDIRRRAAEEPELRARCERQRQAIELDEERIEDLEAELMEKQTELNRANAEIIHRKTENDSLQEDLNEALIKLDRIGRQGDEPSQGDGHELLWCCKWDRASPNPCRGTFATLRDFQTHMQAHVYPLLPNV</sequence>
<keyword evidence="4" id="KW-1185">Reference proteome</keyword>